<sequence>MGRPDWRAMLAGMTSTEYADWHRFYRTHYFHDTQLDMHFSGLTYTVLSLFFCDPDMYPSDFSLLAPRREEEQTEMPDEEKMLMQKAAGLAGGIRFGGEGGGDISPSADVVDVSEDDVALMMASAGIPGGVRYVPAGW</sequence>
<dbReference type="NCBIfam" id="TIGR01715">
    <property type="entry name" value="phage_lam_T"/>
    <property type="match status" value="1"/>
</dbReference>
<dbReference type="InterPro" id="IPR043704">
    <property type="entry name" value="Tail_assembly_GT"/>
</dbReference>
<dbReference type="HAMAP" id="MF_04134">
    <property type="entry name" value="GT_LAMBD"/>
    <property type="match status" value="1"/>
</dbReference>
<accession>A0A0H0GQF4</accession>
<organism evidence="2 3">
    <name type="scientific">Escherichia coli</name>
    <dbReference type="NCBI Taxonomy" id="562"/>
    <lineage>
        <taxon>Bacteria</taxon>
        <taxon>Pseudomonadati</taxon>
        <taxon>Pseudomonadota</taxon>
        <taxon>Gammaproteobacteria</taxon>
        <taxon>Enterobacterales</taxon>
        <taxon>Enterobacteriaceae</taxon>
        <taxon>Escherichia</taxon>
    </lineage>
</organism>
<feature type="domain" description="Minor tail T" evidence="1">
    <location>
        <begin position="14"/>
        <end position="91"/>
    </location>
</feature>
<dbReference type="AlphaFoldDB" id="A0A0H0GQF4"/>
<dbReference type="RefSeq" id="WP_047085479.1">
    <property type="nucleotide sequence ID" value="NZ_BFKY01000255.1"/>
</dbReference>
<reference evidence="2 3" key="1">
    <citation type="submission" date="2018-04" db="EMBL/GenBank/DDBJ databases">
        <title>Large scale genomics of bovine and human commensal E. coli to reveal the emerging process of EHEC.</title>
        <authorList>
            <person name="Arimizu Y."/>
            <person name="Ogura Y."/>
        </authorList>
    </citation>
    <scope>NUCLEOTIDE SEQUENCE [LARGE SCALE GENOMIC DNA]</scope>
    <source>
        <strain evidence="2 3">KK-P061</strain>
    </source>
</reference>
<dbReference type="EMBL" id="BFXY01000192">
    <property type="protein sequence ID" value="GDH65663.1"/>
    <property type="molecule type" value="Genomic_DNA"/>
</dbReference>
<dbReference type="Pfam" id="PF06223">
    <property type="entry name" value="Phage_tail_T"/>
    <property type="match status" value="1"/>
</dbReference>
<gene>
    <name evidence="2" type="ORF">BvCmsKKP061_05244</name>
</gene>
<evidence type="ECO:0000313" key="3">
    <source>
        <dbReference type="Proteomes" id="UP000303027"/>
    </source>
</evidence>
<protein>
    <submittedName>
        <fullName evidence="2">Phage minor tail protein</fullName>
    </submittedName>
</protein>
<evidence type="ECO:0000259" key="1">
    <source>
        <dbReference type="Pfam" id="PF06223"/>
    </source>
</evidence>
<dbReference type="Proteomes" id="UP000303027">
    <property type="component" value="Unassembled WGS sequence"/>
</dbReference>
<dbReference type="InterPro" id="IPR009350">
    <property type="entry name" value="Phage_tail_T"/>
</dbReference>
<name>A0A0H0GQF4_ECOLX</name>
<proteinExistence type="inferred from homology"/>
<comment type="caution">
    <text evidence="2">The sequence shown here is derived from an EMBL/GenBank/DDBJ whole genome shotgun (WGS) entry which is preliminary data.</text>
</comment>
<evidence type="ECO:0000313" key="2">
    <source>
        <dbReference type="EMBL" id="GDH65663.1"/>
    </source>
</evidence>